<protein>
    <submittedName>
        <fullName evidence="1">Uncharacterized protein</fullName>
    </submittedName>
</protein>
<organism evidence="1 2">
    <name type="scientific">Nocardia niwae</name>
    <dbReference type="NCBI Taxonomy" id="626084"/>
    <lineage>
        <taxon>Bacteria</taxon>
        <taxon>Bacillati</taxon>
        <taxon>Actinomycetota</taxon>
        <taxon>Actinomycetes</taxon>
        <taxon>Mycobacteriales</taxon>
        <taxon>Nocardiaceae</taxon>
        <taxon>Nocardia</taxon>
    </lineage>
</organism>
<dbReference type="RefSeq" id="WP_357989853.1">
    <property type="nucleotide sequence ID" value="NZ_JBEYBR010000002.1"/>
</dbReference>
<name>A0ABV2X3K7_9NOCA</name>
<dbReference type="EMBL" id="JBEYBR010000002">
    <property type="protein sequence ID" value="MEU2120429.1"/>
    <property type="molecule type" value="Genomic_DNA"/>
</dbReference>
<accession>A0ABV2X3K7</accession>
<comment type="caution">
    <text evidence="1">The sequence shown here is derived from an EMBL/GenBank/DDBJ whole genome shotgun (WGS) entry which is preliminary data.</text>
</comment>
<keyword evidence="2" id="KW-1185">Reference proteome</keyword>
<reference evidence="1 2" key="1">
    <citation type="submission" date="2024-06" db="EMBL/GenBank/DDBJ databases">
        <title>The Natural Products Discovery Center: Release of the First 8490 Sequenced Strains for Exploring Actinobacteria Biosynthetic Diversity.</title>
        <authorList>
            <person name="Kalkreuter E."/>
            <person name="Kautsar S.A."/>
            <person name="Yang D."/>
            <person name="Bader C.D."/>
            <person name="Teijaro C.N."/>
            <person name="Fluegel L."/>
            <person name="Davis C.M."/>
            <person name="Simpson J.R."/>
            <person name="Lauterbach L."/>
            <person name="Steele A.D."/>
            <person name="Gui C."/>
            <person name="Meng S."/>
            <person name="Li G."/>
            <person name="Viehrig K."/>
            <person name="Ye F."/>
            <person name="Su P."/>
            <person name="Kiefer A.F."/>
            <person name="Nichols A."/>
            <person name="Cepeda A.J."/>
            <person name="Yan W."/>
            <person name="Fan B."/>
            <person name="Jiang Y."/>
            <person name="Adhikari A."/>
            <person name="Zheng C.-J."/>
            <person name="Schuster L."/>
            <person name="Cowan T.M."/>
            <person name="Smanski M.J."/>
            <person name="Chevrette M.G."/>
            <person name="De Carvalho L.P.S."/>
            <person name="Shen B."/>
        </authorList>
    </citation>
    <scope>NUCLEOTIDE SEQUENCE [LARGE SCALE GENOMIC DNA]</scope>
    <source>
        <strain evidence="1 2">NPDC019434</strain>
    </source>
</reference>
<evidence type="ECO:0000313" key="2">
    <source>
        <dbReference type="Proteomes" id="UP001550535"/>
    </source>
</evidence>
<dbReference type="Proteomes" id="UP001550535">
    <property type="component" value="Unassembled WGS sequence"/>
</dbReference>
<proteinExistence type="predicted"/>
<evidence type="ECO:0000313" key="1">
    <source>
        <dbReference type="EMBL" id="MEU2120429.1"/>
    </source>
</evidence>
<gene>
    <name evidence="1" type="ORF">ABZ507_01245</name>
</gene>
<sequence>MRSRTCGRKRPPGHGAATWTPLSLSQSFFDRIAAPERLVVLAAAGDYPVETPGIYQLADVFAEIRDQLVAGRVSADRWNRPRGMAARARDAVRVRTGVVGKV</sequence>